<reference evidence="1" key="1">
    <citation type="submission" date="2021-06" db="EMBL/GenBank/DDBJ databases">
        <authorList>
            <person name="Kallberg Y."/>
            <person name="Tangrot J."/>
            <person name="Rosling A."/>
        </authorList>
    </citation>
    <scope>NUCLEOTIDE SEQUENCE</scope>
    <source>
        <strain evidence="1">MA461A</strain>
    </source>
</reference>
<feature type="non-terminal residue" evidence="1">
    <location>
        <position position="1"/>
    </location>
</feature>
<dbReference type="EMBL" id="CAJVQC010081442">
    <property type="protein sequence ID" value="CAG8818788.1"/>
    <property type="molecule type" value="Genomic_DNA"/>
</dbReference>
<organism evidence="1 2">
    <name type="scientific">Racocetra persica</name>
    <dbReference type="NCBI Taxonomy" id="160502"/>
    <lineage>
        <taxon>Eukaryota</taxon>
        <taxon>Fungi</taxon>
        <taxon>Fungi incertae sedis</taxon>
        <taxon>Mucoromycota</taxon>
        <taxon>Glomeromycotina</taxon>
        <taxon>Glomeromycetes</taxon>
        <taxon>Diversisporales</taxon>
        <taxon>Gigasporaceae</taxon>
        <taxon>Racocetra</taxon>
    </lineage>
</organism>
<dbReference type="Proteomes" id="UP000789920">
    <property type="component" value="Unassembled WGS sequence"/>
</dbReference>
<gene>
    <name evidence="1" type="ORF">RPERSI_LOCUS24987</name>
</gene>
<comment type="caution">
    <text evidence="1">The sequence shown here is derived from an EMBL/GenBank/DDBJ whole genome shotgun (WGS) entry which is preliminary data.</text>
</comment>
<protein>
    <submittedName>
        <fullName evidence="1">14262_t:CDS:1</fullName>
    </submittedName>
</protein>
<proteinExistence type="predicted"/>
<name>A0ACA9S0N7_9GLOM</name>
<sequence length="199" mass="23153">ITDTLDAVYNSIQDVTKNLRLICSSLRDICDDNTAVFKEFINFWHKILKYTLVYYKEIFLLIKEATIEIKKFMENFITLSSEEFLNEINFFVKDHEKNSVVIHFKKLESSTQSFKKLIESLIILIEKYISSLSSIVQSFITLKNELKKISSNAKNYYIICNDKAQSVINNCTSCIYKISGYEANLDRVPFSAANNYIRS</sequence>
<evidence type="ECO:0000313" key="2">
    <source>
        <dbReference type="Proteomes" id="UP000789920"/>
    </source>
</evidence>
<accession>A0ACA9S0N7</accession>
<keyword evidence="2" id="KW-1185">Reference proteome</keyword>
<evidence type="ECO:0000313" key="1">
    <source>
        <dbReference type="EMBL" id="CAG8818788.1"/>
    </source>
</evidence>